<evidence type="ECO:0008006" key="9">
    <source>
        <dbReference type="Google" id="ProtNLM"/>
    </source>
</evidence>
<dbReference type="SMART" id="SM00640">
    <property type="entry name" value="Glyco_32"/>
    <property type="match status" value="1"/>
</dbReference>
<dbReference type="Gene3D" id="2.60.120.560">
    <property type="entry name" value="Exo-inulinase, domain 1"/>
    <property type="match status" value="1"/>
</dbReference>
<dbReference type="PANTHER" id="PTHR42800:SF1">
    <property type="entry name" value="EXOINULINASE INUD (AFU_ORTHOLOGUE AFUA_5G00480)"/>
    <property type="match status" value="1"/>
</dbReference>
<dbReference type="AlphaFoldDB" id="A0A917EML4"/>
<keyword evidence="8" id="KW-1185">Reference proteome</keyword>
<reference evidence="7" key="1">
    <citation type="journal article" date="2014" name="Int. J. Syst. Evol. Microbiol.">
        <title>Complete genome sequence of Corynebacterium casei LMG S-19264T (=DSM 44701T), isolated from a smear-ripened cheese.</title>
        <authorList>
            <consortium name="US DOE Joint Genome Institute (JGI-PGF)"/>
            <person name="Walter F."/>
            <person name="Albersmeier A."/>
            <person name="Kalinowski J."/>
            <person name="Ruckert C."/>
        </authorList>
    </citation>
    <scope>NUCLEOTIDE SEQUENCE</scope>
    <source>
        <strain evidence="7">CGMCC 1.16012</strain>
    </source>
</reference>
<keyword evidence="3 4" id="KW-0326">Glycosidase</keyword>
<protein>
    <recommendedName>
        <fullName evidence="9">Fructan beta-fructosidase</fullName>
    </recommendedName>
</protein>
<dbReference type="InterPro" id="IPR023296">
    <property type="entry name" value="Glyco_hydro_beta-prop_sf"/>
</dbReference>
<dbReference type="Proteomes" id="UP000606730">
    <property type="component" value="Unassembled WGS sequence"/>
</dbReference>
<dbReference type="PANTHER" id="PTHR42800">
    <property type="entry name" value="EXOINULINASE INUD (AFU_ORTHOLOGUE AFUA_5G00480)"/>
    <property type="match status" value="1"/>
</dbReference>
<dbReference type="InterPro" id="IPR013320">
    <property type="entry name" value="ConA-like_dom_sf"/>
</dbReference>
<comment type="caution">
    <text evidence="7">The sequence shown here is derived from an EMBL/GenBank/DDBJ whole genome shotgun (WGS) entry which is preliminary data.</text>
</comment>
<evidence type="ECO:0000313" key="7">
    <source>
        <dbReference type="EMBL" id="GGE61741.1"/>
    </source>
</evidence>
<keyword evidence="2 4" id="KW-0378">Hydrolase</keyword>
<dbReference type="GO" id="GO:0005987">
    <property type="term" value="P:sucrose catabolic process"/>
    <property type="evidence" value="ECO:0007669"/>
    <property type="project" value="TreeGrafter"/>
</dbReference>
<evidence type="ECO:0000256" key="4">
    <source>
        <dbReference type="RuleBase" id="RU362110"/>
    </source>
</evidence>
<dbReference type="Pfam" id="PF00251">
    <property type="entry name" value="Glyco_hydro_32N"/>
    <property type="match status" value="1"/>
</dbReference>
<dbReference type="CDD" id="cd18622">
    <property type="entry name" value="GH32_Inu-like"/>
    <property type="match status" value="1"/>
</dbReference>
<sequence>MNDPNGLIRLDSVWHMFFQHHPDGIDHDDIHWGHAVSHDLLSWEERPIALAPDQMGTCFSGSAVETPDGDVKIFYTAHSLTPEGRDHQVQCLVHADRSLTKSARDYRNPILPNPGREAFRDPKVIWHEQTSRWIMLVTLGQEIGIYSSTDLVDWRFESRFGEADISYRGGVWECPDLLRFDDGDGGEVWVLIVGVQSGAANGGSGTMYFIGDFDGQRFENHGDPDQMLWMDRGRDFYAAQGFFDRAGGEPVVMAWISNWDYARETPTKAFRGVMSLPRILSLVNTPKGRRLRQNLPEQVLNKLKSSSVSSGTYGFAKTFEMVEGDRTAILLFGSETPQFVLSRKAAATGVIHCHRDEHPDMQNFGHDLSIEFDWPMEETLELQFYVDRGVVELSAMDGTLWVTNLFYPEDPGGEVRILPNKNTTTQLKEIVHG</sequence>
<dbReference type="OrthoDB" id="9801455at2"/>
<feature type="domain" description="Glycosyl hydrolase family 32 C-terminal" evidence="6">
    <location>
        <begin position="331"/>
        <end position="428"/>
    </location>
</feature>
<proteinExistence type="inferred from homology"/>
<accession>A0A917EML4</accession>
<dbReference type="SUPFAM" id="SSF75005">
    <property type="entry name" value="Arabinanase/levansucrase/invertase"/>
    <property type="match status" value="1"/>
</dbReference>
<dbReference type="InterPro" id="IPR013148">
    <property type="entry name" value="Glyco_hydro_32_N"/>
</dbReference>
<evidence type="ECO:0000259" key="5">
    <source>
        <dbReference type="Pfam" id="PF00251"/>
    </source>
</evidence>
<dbReference type="Pfam" id="PF08244">
    <property type="entry name" value="Glyco_hydro_32C"/>
    <property type="match status" value="1"/>
</dbReference>
<comment type="similarity">
    <text evidence="1 4">Belongs to the glycosyl hydrolase 32 family.</text>
</comment>
<dbReference type="Gene3D" id="2.115.10.20">
    <property type="entry name" value="Glycosyl hydrolase domain, family 43"/>
    <property type="match status" value="1"/>
</dbReference>
<evidence type="ECO:0000259" key="6">
    <source>
        <dbReference type="Pfam" id="PF08244"/>
    </source>
</evidence>
<evidence type="ECO:0000256" key="2">
    <source>
        <dbReference type="ARBA" id="ARBA00022801"/>
    </source>
</evidence>
<evidence type="ECO:0000256" key="1">
    <source>
        <dbReference type="ARBA" id="ARBA00009902"/>
    </source>
</evidence>
<dbReference type="InterPro" id="IPR001362">
    <property type="entry name" value="Glyco_hydro_32"/>
</dbReference>
<dbReference type="InterPro" id="IPR013189">
    <property type="entry name" value="Glyco_hydro_32_C"/>
</dbReference>
<dbReference type="GO" id="GO:0005737">
    <property type="term" value="C:cytoplasm"/>
    <property type="evidence" value="ECO:0007669"/>
    <property type="project" value="TreeGrafter"/>
</dbReference>
<dbReference type="GO" id="GO:0004575">
    <property type="term" value="F:sucrose alpha-glucosidase activity"/>
    <property type="evidence" value="ECO:0007669"/>
    <property type="project" value="TreeGrafter"/>
</dbReference>
<evidence type="ECO:0000256" key="3">
    <source>
        <dbReference type="ARBA" id="ARBA00023295"/>
    </source>
</evidence>
<reference evidence="7" key="2">
    <citation type="submission" date="2020-09" db="EMBL/GenBank/DDBJ databases">
        <authorList>
            <person name="Sun Q."/>
            <person name="Zhou Y."/>
        </authorList>
    </citation>
    <scope>NUCLEOTIDE SEQUENCE</scope>
    <source>
        <strain evidence="7">CGMCC 1.16012</strain>
    </source>
</reference>
<dbReference type="EMBL" id="BMKN01000003">
    <property type="protein sequence ID" value="GGE61741.1"/>
    <property type="molecule type" value="Genomic_DNA"/>
</dbReference>
<feature type="domain" description="Glycosyl hydrolase family 32 N-terminal" evidence="5">
    <location>
        <begin position="1"/>
        <end position="293"/>
    </location>
</feature>
<gene>
    <name evidence="7" type="ORF">GCM10011517_31690</name>
</gene>
<organism evidence="7 8">
    <name type="scientific">Actibacterium pelagium</name>
    <dbReference type="NCBI Taxonomy" id="2029103"/>
    <lineage>
        <taxon>Bacteria</taxon>
        <taxon>Pseudomonadati</taxon>
        <taxon>Pseudomonadota</taxon>
        <taxon>Alphaproteobacteria</taxon>
        <taxon>Rhodobacterales</taxon>
        <taxon>Roseobacteraceae</taxon>
        <taxon>Actibacterium</taxon>
    </lineage>
</organism>
<evidence type="ECO:0000313" key="8">
    <source>
        <dbReference type="Proteomes" id="UP000606730"/>
    </source>
</evidence>
<name>A0A917EML4_9RHOB</name>
<dbReference type="SUPFAM" id="SSF49899">
    <property type="entry name" value="Concanavalin A-like lectins/glucanases"/>
    <property type="match status" value="1"/>
</dbReference>